<feature type="region of interest" description="Disordered" evidence="3">
    <location>
        <begin position="22"/>
        <end position="43"/>
    </location>
</feature>
<organism evidence="5 6">
    <name type="scientific">Venatoribacter cucullus</name>
    <dbReference type="NCBI Taxonomy" id="2661630"/>
    <lineage>
        <taxon>Bacteria</taxon>
        <taxon>Pseudomonadati</taxon>
        <taxon>Pseudomonadota</taxon>
        <taxon>Gammaproteobacteria</taxon>
        <taxon>Oceanospirillales</taxon>
        <taxon>Oceanospirillaceae</taxon>
        <taxon>Venatoribacter</taxon>
    </lineage>
</organism>
<dbReference type="InterPro" id="IPR051257">
    <property type="entry name" value="Diverse_CBS-Domain"/>
</dbReference>
<keyword evidence="6" id="KW-1185">Reference proteome</keyword>
<dbReference type="RefSeq" id="WP_228345963.1">
    <property type="nucleotide sequence ID" value="NZ_CP046056.1"/>
</dbReference>
<feature type="domain" description="CBS" evidence="4">
    <location>
        <begin position="139"/>
        <end position="197"/>
    </location>
</feature>
<reference evidence="5 6" key="1">
    <citation type="submission" date="2019-11" db="EMBL/GenBank/DDBJ databases">
        <title>Venatorbacter sp. nov. a predator of Campylobacter and other Gram-negative bacteria.</title>
        <authorList>
            <person name="Saeedi A."/>
            <person name="Cummings N.J."/>
            <person name="Connerton I.F."/>
            <person name="Connerton P.L."/>
        </authorList>
    </citation>
    <scope>NUCLEOTIDE SEQUENCE [LARGE SCALE GENOMIC DNA]</scope>
    <source>
        <strain evidence="5">XL5</strain>
    </source>
</reference>
<dbReference type="PANTHER" id="PTHR43080">
    <property type="entry name" value="CBS DOMAIN-CONTAINING PROTEIN CBSX3, MITOCHONDRIAL"/>
    <property type="match status" value="1"/>
</dbReference>
<dbReference type="PANTHER" id="PTHR43080:SF2">
    <property type="entry name" value="CBS DOMAIN-CONTAINING PROTEIN"/>
    <property type="match status" value="1"/>
</dbReference>
<dbReference type="EMBL" id="CP046056">
    <property type="protein sequence ID" value="QQD23438.1"/>
    <property type="molecule type" value="Genomic_DNA"/>
</dbReference>
<dbReference type="InterPro" id="IPR046342">
    <property type="entry name" value="CBS_dom_sf"/>
</dbReference>
<dbReference type="SMART" id="SM00116">
    <property type="entry name" value="CBS"/>
    <property type="match status" value="2"/>
</dbReference>
<evidence type="ECO:0000313" key="5">
    <source>
        <dbReference type="EMBL" id="QQD23438.1"/>
    </source>
</evidence>
<dbReference type="Proteomes" id="UP000596074">
    <property type="component" value="Chromosome"/>
</dbReference>
<evidence type="ECO:0000256" key="2">
    <source>
        <dbReference type="PROSITE-ProRule" id="PRU00703"/>
    </source>
</evidence>
<dbReference type="AlphaFoldDB" id="A0A9X7UWP6"/>
<dbReference type="PROSITE" id="PS51371">
    <property type="entry name" value="CBS"/>
    <property type="match status" value="2"/>
</dbReference>
<dbReference type="SUPFAM" id="SSF54631">
    <property type="entry name" value="CBS-domain pair"/>
    <property type="match status" value="1"/>
</dbReference>
<dbReference type="InterPro" id="IPR000644">
    <property type="entry name" value="CBS_dom"/>
</dbReference>
<proteinExistence type="predicted"/>
<dbReference type="Gene3D" id="3.10.580.10">
    <property type="entry name" value="CBS-domain"/>
    <property type="match status" value="1"/>
</dbReference>
<evidence type="ECO:0000259" key="4">
    <source>
        <dbReference type="PROSITE" id="PS51371"/>
    </source>
</evidence>
<accession>A0A9X7UWP6</accession>
<protein>
    <submittedName>
        <fullName evidence="5">CBS domain-containing protein</fullName>
    </submittedName>
</protein>
<evidence type="ECO:0000313" key="6">
    <source>
        <dbReference type="Proteomes" id="UP000596074"/>
    </source>
</evidence>
<keyword evidence="1 2" id="KW-0129">CBS domain</keyword>
<feature type="domain" description="CBS" evidence="4">
    <location>
        <begin position="69"/>
        <end position="126"/>
    </location>
</feature>
<name>A0A9X7UWP6_9GAMM</name>
<sequence>MALVVFDMGRRVETPIRPQQKRVQATEATAGVHPISHTDASHSGEAALQAYQQQKEKHPDAVGFIREVMHREVRTLPPSATVQQAWDLVQKTGYHHLPVIDENRQVLAMFSDFDLLQALARQPASTLPLFWRSNIMALTVKPVLCVLQDTDIRQSSRILYEYNIGALPVLNNNNELCGIVTRSDILRLLSHYGPMELWA</sequence>
<evidence type="ECO:0000256" key="3">
    <source>
        <dbReference type="SAM" id="MobiDB-lite"/>
    </source>
</evidence>
<dbReference type="KEGG" id="vcw:GJQ55_02595"/>
<evidence type="ECO:0000256" key="1">
    <source>
        <dbReference type="ARBA" id="ARBA00023122"/>
    </source>
</evidence>
<dbReference type="Pfam" id="PF00571">
    <property type="entry name" value="CBS"/>
    <property type="match status" value="2"/>
</dbReference>
<gene>
    <name evidence="5" type="ORF">GJQ55_02595</name>
</gene>